<proteinExistence type="predicted"/>
<dbReference type="Proteomes" id="UP000887576">
    <property type="component" value="Unplaced"/>
</dbReference>
<dbReference type="WBParaSite" id="JU765_v2.g20335.t1">
    <property type="protein sequence ID" value="JU765_v2.g20335.t1"/>
    <property type="gene ID" value="JU765_v2.g20335"/>
</dbReference>
<organism evidence="1 2">
    <name type="scientific">Panagrolaimus sp. JU765</name>
    <dbReference type="NCBI Taxonomy" id="591449"/>
    <lineage>
        <taxon>Eukaryota</taxon>
        <taxon>Metazoa</taxon>
        <taxon>Ecdysozoa</taxon>
        <taxon>Nematoda</taxon>
        <taxon>Chromadorea</taxon>
        <taxon>Rhabditida</taxon>
        <taxon>Tylenchina</taxon>
        <taxon>Panagrolaimomorpha</taxon>
        <taxon>Panagrolaimoidea</taxon>
        <taxon>Panagrolaimidae</taxon>
        <taxon>Panagrolaimus</taxon>
    </lineage>
</organism>
<sequence length="294" mass="33214">MNNCLLGFCLLTSLLLVVIGYAVFFFFFPKIGSIITIVCHSLLILIPLIGLPPFFKYDPELADDSLYWKAFSCPVLIYQISASCVLVFVSWNIFIHPGDVDCTKTKGVYPDCYLVLICTILIFFTSLFTKKDRHFQQCLHLFSITVTNHPMAFLIISSSFHVVCLVIHSILLTGLIFKKIAKIRAKLLPIIFVCCLWIIHVIISGYGIITAKNKLTDSWVLIDDELSDIDILPIQLAVFGGILIIFTSLPLVILGYGNKGLFRIKKSQNSNNIRPPLRKETESDVIANYRIELF</sequence>
<evidence type="ECO:0000313" key="2">
    <source>
        <dbReference type="WBParaSite" id="JU765_v2.g20335.t1"/>
    </source>
</evidence>
<name>A0AC34QXZ9_9BILA</name>
<evidence type="ECO:0000313" key="1">
    <source>
        <dbReference type="Proteomes" id="UP000887576"/>
    </source>
</evidence>
<reference evidence="2" key="1">
    <citation type="submission" date="2022-11" db="UniProtKB">
        <authorList>
            <consortium name="WormBaseParasite"/>
        </authorList>
    </citation>
    <scope>IDENTIFICATION</scope>
</reference>
<protein>
    <submittedName>
        <fullName evidence="2">Uncharacterized protein</fullName>
    </submittedName>
</protein>
<accession>A0AC34QXZ9</accession>